<dbReference type="RefSeq" id="XP_003014871.1">
    <property type="nucleotide sequence ID" value="XM_003014825.1"/>
</dbReference>
<feature type="region of interest" description="Disordered" evidence="6">
    <location>
        <begin position="1"/>
        <end position="104"/>
    </location>
</feature>
<dbReference type="PANTHER" id="PTHR43791:SF27">
    <property type="entry name" value="TRANSPORTER, PUTATIVE (AFU_ORTHOLOGUE AFUA_2G15730)-RELATED"/>
    <property type="match status" value="1"/>
</dbReference>
<evidence type="ECO:0000256" key="1">
    <source>
        <dbReference type="ARBA" id="ARBA00004141"/>
    </source>
</evidence>
<dbReference type="GO" id="GO:0022857">
    <property type="term" value="F:transmembrane transporter activity"/>
    <property type="evidence" value="ECO:0007669"/>
    <property type="project" value="InterPro"/>
</dbReference>
<dbReference type="InterPro" id="IPR011701">
    <property type="entry name" value="MFS"/>
</dbReference>
<feature type="transmembrane region" description="Helical" evidence="7">
    <location>
        <begin position="174"/>
        <end position="193"/>
    </location>
</feature>
<dbReference type="GeneID" id="9520408"/>
<dbReference type="AlphaFoldDB" id="D4AT68"/>
<dbReference type="GO" id="GO:0016020">
    <property type="term" value="C:membrane"/>
    <property type="evidence" value="ECO:0007669"/>
    <property type="project" value="UniProtKB-SubCell"/>
</dbReference>
<feature type="compositionally biased region" description="Basic and acidic residues" evidence="6">
    <location>
        <begin position="55"/>
        <end position="68"/>
    </location>
</feature>
<dbReference type="Pfam" id="PF07690">
    <property type="entry name" value="MFS_1"/>
    <property type="match status" value="1"/>
</dbReference>
<feature type="compositionally biased region" description="Acidic residues" evidence="6">
    <location>
        <begin position="76"/>
        <end position="88"/>
    </location>
</feature>
<protein>
    <submittedName>
        <fullName evidence="8">MFS transporter, putative</fullName>
    </submittedName>
</protein>
<comment type="caution">
    <text evidence="8">The sequence shown here is derived from an EMBL/GenBank/DDBJ whole genome shotgun (WGS) entry which is preliminary data.</text>
</comment>
<feature type="transmembrane region" description="Helical" evidence="7">
    <location>
        <begin position="366"/>
        <end position="385"/>
    </location>
</feature>
<dbReference type="InterPro" id="IPR036259">
    <property type="entry name" value="MFS_trans_sf"/>
</dbReference>
<reference evidence="9" key="1">
    <citation type="journal article" date="2011" name="Genome Biol.">
        <title>Comparative and functional genomics provide insights into the pathogenicity of dermatophytic fungi.</title>
        <authorList>
            <person name="Burmester A."/>
            <person name="Shelest E."/>
            <person name="Gloeckner G."/>
            <person name="Heddergott C."/>
            <person name="Schindler S."/>
            <person name="Staib P."/>
            <person name="Heidel A."/>
            <person name="Felder M."/>
            <person name="Petzold A."/>
            <person name="Szafranski K."/>
            <person name="Feuermann M."/>
            <person name="Pedruzzi I."/>
            <person name="Priebe S."/>
            <person name="Groth M."/>
            <person name="Winkler R."/>
            <person name="Li W."/>
            <person name="Kniemeyer O."/>
            <person name="Schroeckh V."/>
            <person name="Hertweck C."/>
            <person name="Hube B."/>
            <person name="White T.C."/>
            <person name="Platzer M."/>
            <person name="Guthke R."/>
            <person name="Heitman J."/>
            <person name="Woestemeyer J."/>
            <person name="Zipfel P.F."/>
            <person name="Monod M."/>
            <person name="Brakhage A.A."/>
        </authorList>
    </citation>
    <scope>NUCLEOTIDE SEQUENCE [LARGE SCALE GENOMIC DNA]</scope>
    <source>
        <strain evidence="9">ATCC MYA-4681 / CBS 112371</strain>
    </source>
</reference>
<evidence type="ECO:0000256" key="5">
    <source>
        <dbReference type="ARBA" id="ARBA00023136"/>
    </source>
</evidence>
<dbReference type="PANTHER" id="PTHR43791">
    <property type="entry name" value="PERMEASE-RELATED"/>
    <property type="match status" value="1"/>
</dbReference>
<accession>D4AT68</accession>
<dbReference type="FunFam" id="1.20.1250.20:FF:000018">
    <property type="entry name" value="MFS transporter permease"/>
    <property type="match status" value="1"/>
</dbReference>
<dbReference type="OMA" id="TWTMDNR"/>
<feature type="transmembrane region" description="Helical" evidence="7">
    <location>
        <begin position="296"/>
        <end position="315"/>
    </location>
</feature>
<gene>
    <name evidence="8" type="ORF">ARB_07432</name>
</gene>
<evidence type="ECO:0000313" key="9">
    <source>
        <dbReference type="Proteomes" id="UP000008866"/>
    </source>
</evidence>
<feature type="transmembrane region" description="Helical" evidence="7">
    <location>
        <begin position="230"/>
        <end position="251"/>
    </location>
</feature>
<feature type="transmembrane region" description="Helical" evidence="7">
    <location>
        <begin position="500"/>
        <end position="520"/>
    </location>
</feature>
<organism evidence="8 9">
    <name type="scientific">Arthroderma benhamiae (strain ATCC MYA-4681 / CBS 112371)</name>
    <name type="common">Trichophyton mentagrophytes</name>
    <dbReference type="NCBI Taxonomy" id="663331"/>
    <lineage>
        <taxon>Eukaryota</taxon>
        <taxon>Fungi</taxon>
        <taxon>Dikarya</taxon>
        <taxon>Ascomycota</taxon>
        <taxon>Pezizomycotina</taxon>
        <taxon>Eurotiomycetes</taxon>
        <taxon>Eurotiomycetidae</taxon>
        <taxon>Onygenales</taxon>
        <taxon>Arthrodermataceae</taxon>
        <taxon>Trichophyton</taxon>
    </lineage>
</organism>
<keyword evidence="9" id="KW-1185">Reference proteome</keyword>
<keyword evidence="2" id="KW-0813">Transport</keyword>
<keyword evidence="4 7" id="KW-1133">Transmembrane helix</keyword>
<feature type="compositionally biased region" description="Basic and acidic residues" evidence="6">
    <location>
        <begin position="89"/>
        <end position="104"/>
    </location>
</feature>
<feature type="transmembrane region" description="Helical" evidence="7">
    <location>
        <begin position="526"/>
        <end position="548"/>
    </location>
</feature>
<sequence length="620" mass="69224">MTKSTRPLAIPSHIEGTRTDDILSESMLTPGSSSTGWANEDVTSTSLSGRGVGLKRLETEIPNEDDRPGISPSREDEADDERDRDDNELDRSGNERYRDNPGREVEDDLEMASYSLNSYTIEEERQVVRKFDRRLTMFLAFLYLLSFLDRSNIGNARIAGLVDDLNLSSGQYEWALTAFYITYICFEWMTLMYKILPAHIYIPICVFSWGVLASMQCLVTSFWQLVFLRALIGVSEAAFSPGVPFFLSFFYKREELAFRTGMILCAAPLATSFAGSLAWFIVWVSENGPIAPWRALFLYEGFPSIIVAFIAWSYIPDGPGKAKYLTPRERKVAKLRLKAGKPKHEIKKTRFDWGEVGRTLCDPKSYLTAFMFLSCNVAFSSLPVFLPTILHDMGYSKLTSQALSAPPYLFAFVVVLITASLSDRHRSRSFYLIILALISSATYLTIALTGYFHSHLPTSVHILIRYVCLYPAAAGFFSAITIIIAWTMDNKPAGEGKGTGMAILNVVGQCGPLIGTRLYPDTDGPWYIKGMMVCSLFMLLVAILAFSLRILLQRENRQALADAAGIASAVRGETALDCEEDAMLRTEERDGATDRLMGPGISKSPAAMEKTSRPRFVYII</sequence>
<dbReference type="SUPFAM" id="SSF103473">
    <property type="entry name" value="MFS general substrate transporter"/>
    <property type="match status" value="1"/>
</dbReference>
<proteinExistence type="predicted"/>
<dbReference type="eggNOG" id="KOG2533">
    <property type="taxonomic scope" value="Eukaryota"/>
</dbReference>
<evidence type="ECO:0000256" key="7">
    <source>
        <dbReference type="SAM" id="Phobius"/>
    </source>
</evidence>
<dbReference type="Proteomes" id="UP000008866">
    <property type="component" value="Unassembled WGS sequence"/>
</dbReference>
<evidence type="ECO:0000256" key="2">
    <source>
        <dbReference type="ARBA" id="ARBA00022448"/>
    </source>
</evidence>
<feature type="transmembrane region" description="Helical" evidence="7">
    <location>
        <begin position="464"/>
        <end position="488"/>
    </location>
</feature>
<feature type="transmembrane region" description="Helical" evidence="7">
    <location>
        <begin position="405"/>
        <end position="422"/>
    </location>
</feature>
<feature type="transmembrane region" description="Helical" evidence="7">
    <location>
        <begin position="200"/>
        <end position="224"/>
    </location>
</feature>
<dbReference type="HOGENOM" id="CLU_001265_0_1_1"/>
<feature type="transmembrane region" description="Helical" evidence="7">
    <location>
        <begin position="135"/>
        <end position="154"/>
    </location>
</feature>
<dbReference type="Gene3D" id="1.20.1250.20">
    <property type="entry name" value="MFS general substrate transporter like domains"/>
    <property type="match status" value="2"/>
</dbReference>
<feature type="compositionally biased region" description="Polar residues" evidence="6">
    <location>
        <begin position="26"/>
        <end position="48"/>
    </location>
</feature>
<feature type="transmembrane region" description="Helical" evidence="7">
    <location>
        <begin position="263"/>
        <end position="284"/>
    </location>
</feature>
<comment type="subcellular location">
    <subcellularLocation>
        <location evidence="1">Membrane</location>
        <topology evidence="1">Multi-pass membrane protein</topology>
    </subcellularLocation>
</comment>
<evidence type="ECO:0000313" key="8">
    <source>
        <dbReference type="EMBL" id="EFE33968.1"/>
    </source>
</evidence>
<evidence type="ECO:0000256" key="6">
    <source>
        <dbReference type="SAM" id="MobiDB-lite"/>
    </source>
</evidence>
<evidence type="ECO:0000256" key="4">
    <source>
        <dbReference type="ARBA" id="ARBA00022989"/>
    </source>
</evidence>
<dbReference type="EMBL" id="ABSU01000008">
    <property type="protein sequence ID" value="EFE33968.1"/>
    <property type="molecule type" value="Genomic_DNA"/>
</dbReference>
<evidence type="ECO:0000256" key="3">
    <source>
        <dbReference type="ARBA" id="ARBA00022692"/>
    </source>
</evidence>
<dbReference type="FunFam" id="1.20.1250.20:FF:000013">
    <property type="entry name" value="MFS general substrate transporter"/>
    <property type="match status" value="1"/>
</dbReference>
<keyword evidence="5 7" id="KW-0472">Membrane</keyword>
<dbReference type="KEGG" id="abe:ARB_07432"/>
<keyword evidence="3 7" id="KW-0812">Transmembrane</keyword>
<name>D4AT68_ARTBC</name>
<feature type="transmembrane region" description="Helical" evidence="7">
    <location>
        <begin position="429"/>
        <end position="452"/>
    </location>
</feature>